<sequence>MQKLLYLSLLAAIWTRGCCNRDNYNKIPYPFFESDLQKQYGKITKEELKIAQEQVENMFWFGYGNYMKHAYPLDELDPIHCKGRGPDYENPENININDALGAYSLTLVDSLTSLAIFGNKTAFHQAVQLVINNVHFENDVTVQVFEATIRVIGSLLSTHLVLTNENPYVGEMTMNDYDGELLTMTHDLANRLLVAFANTDTQIPYPRVNLLKGVLPDTINETCTAGAGSLVLEFGILSKLLNDGTYEKLARIVNENLWLRRNLNTGLLGNVIDIQTGEWKGILAGTGAGIDSYYEYLLKAFILFGSNEDYLRFKDSAENLDKHLRHTKIDQDGNKYGLPFYTNVDMRDGSILNTWIDSLQASFPGVKVLAGDLRDAIVLHGFYYALWQKYEGLPERFNWQLKTPDVEFYPLRPEFAESTYLLYQATKSPFYQHVGREIIDALNKHTRVVCGFATIHSVHDKSLEDRMESFFLSETCKYLYLLFNEDHPVNANQERIVFSTEGHPFPVLERFQKNDKLFFAEENYFEYLPVNDSCAPFKP</sequence>
<accession>A0AC34FW49</accession>
<evidence type="ECO:0000313" key="2">
    <source>
        <dbReference type="WBParaSite" id="ES5_v2.g21440.t1"/>
    </source>
</evidence>
<evidence type="ECO:0000313" key="1">
    <source>
        <dbReference type="Proteomes" id="UP000887579"/>
    </source>
</evidence>
<protein>
    <submittedName>
        <fullName evidence="2">Alpha-1,2-Mannosidase</fullName>
    </submittedName>
</protein>
<dbReference type="WBParaSite" id="ES5_v2.g21440.t1">
    <property type="protein sequence ID" value="ES5_v2.g21440.t1"/>
    <property type="gene ID" value="ES5_v2.g21440"/>
</dbReference>
<reference evidence="2" key="1">
    <citation type="submission" date="2022-11" db="UniProtKB">
        <authorList>
            <consortium name="WormBaseParasite"/>
        </authorList>
    </citation>
    <scope>IDENTIFICATION</scope>
</reference>
<dbReference type="Proteomes" id="UP000887579">
    <property type="component" value="Unplaced"/>
</dbReference>
<proteinExistence type="predicted"/>
<organism evidence="1 2">
    <name type="scientific">Panagrolaimus sp. ES5</name>
    <dbReference type="NCBI Taxonomy" id="591445"/>
    <lineage>
        <taxon>Eukaryota</taxon>
        <taxon>Metazoa</taxon>
        <taxon>Ecdysozoa</taxon>
        <taxon>Nematoda</taxon>
        <taxon>Chromadorea</taxon>
        <taxon>Rhabditida</taxon>
        <taxon>Tylenchina</taxon>
        <taxon>Panagrolaimomorpha</taxon>
        <taxon>Panagrolaimoidea</taxon>
        <taxon>Panagrolaimidae</taxon>
        <taxon>Panagrolaimus</taxon>
    </lineage>
</organism>
<name>A0AC34FW49_9BILA</name>